<keyword evidence="2" id="KW-1185">Reference proteome</keyword>
<proteinExistence type="predicted"/>
<accession>A0ACC3D950</accession>
<organism evidence="1 2">
    <name type="scientific">Coniosporium uncinatum</name>
    <dbReference type="NCBI Taxonomy" id="93489"/>
    <lineage>
        <taxon>Eukaryota</taxon>
        <taxon>Fungi</taxon>
        <taxon>Dikarya</taxon>
        <taxon>Ascomycota</taxon>
        <taxon>Pezizomycotina</taxon>
        <taxon>Dothideomycetes</taxon>
        <taxon>Dothideomycetes incertae sedis</taxon>
        <taxon>Coniosporium</taxon>
    </lineage>
</organism>
<sequence length="1115" mass="124636">MHTPSMIRSVSGKTETLKKDRKPAGQRLGISAPSDFRIIQQGADTASQMLAGAVDIKPSGFGLTPQVPLVQVQNEAPTPGDRVDMTSEPTAPMASSHRGPIRDEPLPPGAAKKKKRKRGKGWRKFKAKVKWLKEDTKAKLKEDKEEMKEILRHPRLAFSYEPPKKKRGAAQSKQVAEEAVKKEPKPYTAPSYTNEDLRHLPASAQHYFQHRRNYEKELVSKPWSLEAFERDADDAFQNARPKERLRKKGSNDDVPSAHGDSDLDEYDEDMPHKQQNSRKKSRSMPRTEGNGKEKEHGGRHRASDGQKEHKSMDVSEKKDIEQRWRSRAWPVLHEVFMLADGDDAIPHSVSSEGRVSGKGPEATGDLTVPKNRTTSGGLKDRRFKRWLSPEILQKMAEEQAGDSPGAEGDTSIDDAGVSDDLIPRPAQPHIVQSAAPLKHDRERTVLVVGYSSLRNRSARDHDAEAVGYLFNLGKAKLVDVGPTADGARGRVYPTGSQIPFQNQQNMGSQGFNTTTGKSEHSPVKELPHRPTSSHALLTEPKRSPENPDAVPLKASVLNLSASRADTSGKHALQRDPAYPNTMKRARRSSSMSTSESKPIARVFTPPAGQGADTPASSPGKLHEQTHTVRFLTVKEEGDGYGVFYSDPEVQVEDVFYPFIPSIQQDEALIWSYDEGQEPKVWGSTQYILEKHVRNLVDRLFGHGWGTHGCLVRTANGAFNRVWIIRCHDGSETTMDVVVRVPFAGNKDRWTLADAQAMISSACTMHYISGTAKGIPVAEILALETDHTNESGHPYVVTTSVAGKNFWKLWNATGEENDEEEVLLEKTREAFARIGMLYSETTAFSRNPEVGRRIICDEGKGGDEDWGVRHEISVLPAHTSFKAYYAEKLEIWKKEMHRELVKIQKNEEYPQKLRLARAHCELFQLIINSLPLSLKAGGEHESFVPTLPDLNQQNILVDDKARVSGLLDFDGVLTVHPAAGWAAMPLFLLEDYTHIGYRGRDGYMSHADALRKYRRDYIKHMIDACGGEGDCVYTGKSHLFLALDRALKNEYHEAGHILAKLVQHVIPKPGSVQDYIVRLGDRIEDHELGESERNWLKERFVQLFEPVMGVDARFGL</sequence>
<gene>
    <name evidence="1" type="ORF">LTS18_013154</name>
</gene>
<comment type="caution">
    <text evidence="1">The sequence shown here is derived from an EMBL/GenBank/DDBJ whole genome shotgun (WGS) entry which is preliminary data.</text>
</comment>
<evidence type="ECO:0000313" key="2">
    <source>
        <dbReference type="Proteomes" id="UP001186974"/>
    </source>
</evidence>
<dbReference type="Proteomes" id="UP001186974">
    <property type="component" value="Unassembled WGS sequence"/>
</dbReference>
<evidence type="ECO:0000313" key="1">
    <source>
        <dbReference type="EMBL" id="KAK3063737.1"/>
    </source>
</evidence>
<name>A0ACC3D950_9PEZI</name>
<reference evidence="1" key="1">
    <citation type="submission" date="2024-09" db="EMBL/GenBank/DDBJ databases">
        <title>Black Yeasts Isolated from many extreme environments.</title>
        <authorList>
            <person name="Coleine C."/>
            <person name="Stajich J.E."/>
            <person name="Selbmann L."/>
        </authorList>
    </citation>
    <scope>NUCLEOTIDE SEQUENCE</scope>
    <source>
        <strain evidence="1">CCFEE 5737</strain>
    </source>
</reference>
<protein>
    <submittedName>
        <fullName evidence="1">Uncharacterized protein</fullName>
    </submittedName>
</protein>
<dbReference type="EMBL" id="JAWDJW010006736">
    <property type="protein sequence ID" value="KAK3063737.1"/>
    <property type="molecule type" value="Genomic_DNA"/>
</dbReference>